<dbReference type="AlphaFoldDB" id="C9Y3C3"/>
<reference evidence="2 3" key="1">
    <citation type="journal article" date="2010" name="J. Bacteriol.">
        <title>Complete Genome Sequence of Cronobacter turicensis LMG 23827, a foodborne pathogen causing deaths in neonates.</title>
        <authorList>
            <person name="Stephan R."/>
            <person name="Lehner A."/>
            <person name="Tischler P."/>
            <person name="Rattei T."/>
        </authorList>
    </citation>
    <scope>NUCLEOTIDE SEQUENCE [LARGE SCALE GENOMIC DNA]</scope>
    <source>
        <strain evidence="3">DSM 18703 / CCUG 55852 / LMG 23827 / z3032</strain>
    </source>
</reference>
<dbReference type="Gene3D" id="2.60.40.1090">
    <property type="entry name" value="Fimbrial-type adhesion domain"/>
    <property type="match status" value="1"/>
</dbReference>
<dbReference type="InterPro" id="IPR008966">
    <property type="entry name" value="Adhesion_dom_sf"/>
</dbReference>
<organism evidence="2 3">
    <name type="scientific">Cronobacter turicensis (strain DSM 18703 / CCUG 55852 / LMG 23827 / z3032)</name>
    <dbReference type="NCBI Taxonomy" id="693216"/>
    <lineage>
        <taxon>Bacteria</taxon>
        <taxon>Pseudomonadati</taxon>
        <taxon>Pseudomonadota</taxon>
        <taxon>Gammaproteobacteria</taxon>
        <taxon>Enterobacterales</taxon>
        <taxon>Enterobacteriaceae</taxon>
        <taxon>Cronobacter</taxon>
    </lineage>
</organism>
<dbReference type="SUPFAM" id="SSF49401">
    <property type="entry name" value="Bacterial adhesins"/>
    <property type="match status" value="1"/>
</dbReference>
<dbReference type="HOGENOM" id="CLU_124873_0_0_6"/>
<reference evidence="3" key="2">
    <citation type="journal article" date="2011" name="J. Bacteriol.">
        <title>Complete genome sequence of Cronobacter turicensis LMG 23827, a food-borne pathogen causing deaths in neonates.</title>
        <authorList>
            <person name="Stephan R."/>
            <person name="Lehner A."/>
            <person name="Tischler P."/>
            <person name="Rattei T."/>
        </authorList>
    </citation>
    <scope>NUCLEOTIDE SEQUENCE [LARGE SCALE GENOMIC DNA]</scope>
    <source>
        <strain evidence="3">DSM 18703 / CCUG 55852 / LMG 23827 / z3032</strain>
    </source>
</reference>
<evidence type="ECO:0000313" key="3">
    <source>
        <dbReference type="Proteomes" id="UP000002069"/>
    </source>
</evidence>
<proteinExistence type="predicted"/>
<dbReference type="GO" id="GO:0009289">
    <property type="term" value="C:pilus"/>
    <property type="evidence" value="ECO:0007669"/>
    <property type="project" value="InterPro"/>
</dbReference>
<evidence type="ECO:0008006" key="4">
    <source>
        <dbReference type="Google" id="ProtNLM"/>
    </source>
</evidence>
<evidence type="ECO:0000313" key="2">
    <source>
        <dbReference type="EMBL" id="CBA34489.1"/>
    </source>
</evidence>
<dbReference type="GO" id="GO:0007155">
    <property type="term" value="P:cell adhesion"/>
    <property type="evidence" value="ECO:0007669"/>
    <property type="project" value="InterPro"/>
</dbReference>
<sequence length="192" mass="19984">MKSNLVSIAVASCFITSMAHAAMVTPDIPATLNIEGTVNNSGSQFCQISILNNVISLNTSENDLVEQGSNATSAVPVRFDVSSISQANGGSMSQCDKEIYEGKIAVRFVGIYDNAEGTSFANTLAGEDAAEGVGIGFFNVNATPLDVSDIYNLPGKSNSAAETIGLQLVKLKGQKVKAGSVAGNVTFQIERL</sequence>
<feature type="chain" id="PRO_5003004688" description="Fimbrial protein" evidence="1">
    <location>
        <begin position="22"/>
        <end position="192"/>
    </location>
</feature>
<dbReference type="PATRIC" id="fig|693216.3.peg.3951"/>
<feature type="signal peptide" evidence="1">
    <location>
        <begin position="1"/>
        <end position="21"/>
    </location>
</feature>
<accession>C9Y3C3</accession>
<dbReference type="InterPro" id="IPR036937">
    <property type="entry name" value="Adhesion_dom_fimbrial_sf"/>
</dbReference>
<name>C9Y3C3_CROTZ</name>
<dbReference type="Proteomes" id="UP000002069">
    <property type="component" value="Chromosome"/>
</dbReference>
<keyword evidence="3" id="KW-1185">Reference proteome</keyword>
<keyword evidence="1" id="KW-0732">Signal</keyword>
<dbReference type="EMBL" id="FN543093">
    <property type="protein sequence ID" value="CBA34489.1"/>
    <property type="molecule type" value="Genomic_DNA"/>
</dbReference>
<evidence type="ECO:0000256" key="1">
    <source>
        <dbReference type="SAM" id="SignalP"/>
    </source>
</evidence>
<dbReference type="KEGG" id="ctu:CTU_41650"/>
<protein>
    <recommendedName>
        <fullName evidence="4">Fimbrial protein</fullName>
    </recommendedName>
</protein>
<gene>
    <name evidence="2" type="ordered locus">Ctu_41650</name>
</gene>